<dbReference type="Proteomes" id="UP000799437">
    <property type="component" value="Unassembled WGS sequence"/>
</dbReference>
<dbReference type="PANTHER" id="PTHR42061:SF6">
    <property type="entry name" value="ENDO-CHITOSANASE"/>
    <property type="match status" value="1"/>
</dbReference>
<reference evidence="11" key="1">
    <citation type="journal article" date="2020" name="Stud. Mycol.">
        <title>101 Dothideomycetes genomes: a test case for predicting lifestyles and emergence of pathogens.</title>
        <authorList>
            <person name="Haridas S."/>
            <person name="Albert R."/>
            <person name="Binder M."/>
            <person name="Bloem J."/>
            <person name="Labutti K."/>
            <person name="Salamov A."/>
            <person name="Andreopoulos B."/>
            <person name="Baker S."/>
            <person name="Barry K."/>
            <person name="Bills G."/>
            <person name="Bluhm B."/>
            <person name="Cannon C."/>
            <person name="Castanera R."/>
            <person name="Culley D."/>
            <person name="Daum C."/>
            <person name="Ezra D."/>
            <person name="Gonzalez J."/>
            <person name="Henrissat B."/>
            <person name="Kuo A."/>
            <person name="Liang C."/>
            <person name="Lipzen A."/>
            <person name="Lutzoni F."/>
            <person name="Magnuson J."/>
            <person name="Mondo S."/>
            <person name="Nolan M."/>
            <person name="Ohm R."/>
            <person name="Pangilinan J."/>
            <person name="Park H.-J."/>
            <person name="Ramirez L."/>
            <person name="Alfaro M."/>
            <person name="Sun H."/>
            <person name="Tritt A."/>
            <person name="Yoshinaga Y."/>
            <person name="Zwiers L.-H."/>
            <person name="Turgeon B."/>
            <person name="Goodwin S."/>
            <person name="Spatafora J."/>
            <person name="Crous P."/>
            <person name="Grigoriev I."/>
        </authorList>
    </citation>
    <scope>NUCLEOTIDE SEQUENCE</scope>
    <source>
        <strain evidence="11">CBS 121739</strain>
    </source>
</reference>
<keyword evidence="7" id="KW-0119">Carbohydrate metabolism</keyword>
<dbReference type="InterPro" id="IPR009939">
    <property type="entry name" value="Chitosanase_fungal"/>
</dbReference>
<keyword evidence="12" id="KW-1185">Reference proteome</keyword>
<dbReference type="Pfam" id="PF07335">
    <property type="entry name" value="Glyco_hydro_75"/>
    <property type="match status" value="1"/>
</dbReference>
<evidence type="ECO:0000256" key="5">
    <source>
        <dbReference type="ARBA" id="ARBA00022729"/>
    </source>
</evidence>
<evidence type="ECO:0000256" key="4">
    <source>
        <dbReference type="ARBA" id="ARBA00022525"/>
    </source>
</evidence>
<dbReference type="GO" id="GO:0005576">
    <property type="term" value="C:extracellular region"/>
    <property type="evidence" value="ECO:0007669"/>
    <property type="project" value="UniProtKB-SubCell"/>
</dbReference>
<evidence type="ECO:0000313" key="12">
    <source>
        <dbReference type="Proteomes" id="UP000799437"/>
    </source>
</evidence>
<proteinExistence type="inferred from homology"/>
<evidence type="ECO:0000256" key="2">
    <source>
        <dbReference type="ARBA" id="ARBA00004613"/>
    </source>
</evidence>
<dbReference type="GeneID" id="54483771"/>
<name>A0A6A6W8H6_9PEZI</name>
<dbReference type="GO" id="GO:0016977">
    <property type="term" value="F:chitosanase activity"/>
    <property type="evidence" value="ECO:0007669"/>
    <property type="project" value="UniProtKB-EC"/>
</dbReference>
<keyword evidence="5 10" id="KW-0732">Signal</keyword>
<accession>A0A6A6W8H6</accession>
<gene>
    <name evidence="11" type="ORF">EJ05DRAFT_463482</name>
</gene>
<evidence type="ECO:0000256" key="8">
    <source>
        <dbReference type="ARBA" id="ARBA00023295"/>
    </source>
</evidence>
<evidence type="ECO:0000256" key="7">
    <source>
        <dbReference type="ARBA" id="ARBA00023277"/>
    </source>
</evidence>
<feature type="signal peptide" evidence="10">
    <location>
        <begin position="1"/>
        <end position="21"/>
    </location>
</feature>
<feature type="chain" id="PRO_5025709666" description="Endo-chitosanase" evidence="10">
    <location>
        <begin position="22"/>
        <end position="250"/>
    </location>
</feature>
<dbReference type="GO" id="GO:0000272">
    <property type="term" value="P:polysaccharide catabolic process"/>
    <property type="evidence" value="ECO:0007669"/>
    <property type="project" value="UniProtKB-KW"/>
</dbReference>
<keyword evidence="4" id="KW-0964">Secreted</keyword>
<organism evidence="11 12">
    <name type="scientific">Pseudovirgaria hyperparasitica</name>
    <dbReference type="NCBI Taxonomy" id="470096"/>
    <lineage>
        <taxon>Eukaryota</taxon>
        <taxon>Fungi</taxon>
        <taxon>Dikarya</taxon>
        <taxon>Ascomycota</taxon>
        <taxon>Pezizomycotina</taxon>
        <taxon>Dothideomycetes</taxon>
        <taxon>Dothideomycetes incertae sedis</taxon>
        <taxon>Acrospermales</taxon>
        <taxon>Acrospermaceae</taxon>
        <taxon>Pseudovirgaria</taxon>
    </lineage>
</organism>
<dbReference type="EC" id="3.2.1.132" evidence="10"/>
<sequence length="250" mass="26373">MHPQTLLTLLTLTLTTTTTLAIRLPANVKAFYDTHKSGPCKPSNRMSANFKVGLGDSSYGGSSPSVTYCHDTTANVITSKSGGYADMDIDCDGQHSTEGRCSNDGSQQSETAFKDTVAQYGIADLDAHVHPYVVFGNSGAEGMEFSPQSHGVEPLSVVAVVCGGKLIYGIWGDVNGGVVTGEASLSMAQLCFGDDSVSGDNGHGERDVLYIAFPGKEARLGKHDAKWNASTKEEFEASLVAKGNKLVSRL</sequence>
<evidence type="ECO:0000256" key="3">
    <source>
        <dbReference type="ARBA" id="ARBA00007799"/>
    </source>
</evidence>
<dbReference type="AlphaFoldDB" id="A0A6A6W8H6"/>
<protein>
    <recommendedName>
        <fullName evidence="10">Endo-chitosanase</fullName>
        <ecNumber evidence="10">3.2.1.132</ecNumber>
    </recommendedName>
</protein>
<evidence type="ECO:0000256" key="10">
    <source>
        <dbReference type="RuleBase" id="RU361208"/>
    </source>
</evidence>
<evidence type="ECO:0000256" key="1">
    <source>
        <dbReference type="ARBA" id="ARBA00000405"/>
    </source>
</evidence>
<dbReference type="RefSeq" id="XP_033601296.1">
    <property type="nucleotide sequence ID" value="XM_033742717.1"/>
</dbReference>
<keyword evidence="6 10" id="KW-0378">Hydrolase</keyword>
<keyword evidence="9 10" id="KW-0624">Polysaccharide degradation</keyword>
<comment type="similarity">
    <text evidence="3 10">Belongs to the glycosyl hydrolase 75 family.</text>
</comment>
<dbReference type="PANTHER" id="PTHR42061">
    <property type="entry name" value="ENDO-CHITOSANASE"/>
    <property type="match status" value="1"/>
</dbReference>
<evidence type="ECO:0000313" key="11">
    <source>
        <dbReference type="EMBL" id="KAF2758845.1"/>
    </source>
</evidence>
<dbReference type="EMBL" id="ML996570">
    <property type="protein sequence ID" value="KAF2758845.1"/>
    <property type="molecule type" value="Genomic_DNA"/>
</dbReference>
<dbReference type="OrthoDB" id="4756206at2759"/>
<comment type="subcellular location">
    <subcellularLocation>
        <location evidence="2 10">Secreted</location>
    </subcellularLocation>
</comment>
<evidence type="ECO:0000256" key="6">
    <source>
        <dbReference type="ARBA" id="ARBA00022801"/>
    </source>
</evidence>
<evidence type="ECO:0000256" key="9">
    <source>
        <dbReference type="ARBA" id="ARBA00023326"/>
    </source>
</evidence>
<comment type="catalytic activity">
    <reaction evidence="1 10">
        <text>Endohydrolysis of beta-(1-&gt;4)-linkages between D-glucosamine residues in a partly acetylated chitosan.</text>
        <dbReference type="EC" id="3.2.1.132"/>
    </reaction>
</comment>
<comment type="function">
    <text evidence="10">Chitosanase catalyzing the endo-type cleavage of chitosan, the deacylated form of chitin. Chitosanase may be crucial in the degradation of the deacetylated portion of chitin in the fungal cell wall.</text>
</comment>
<keyword evidence="8 10" id="KW-0326">Glycosidase</keyword>